<comment type="caution">
    <text evidence="2">The sequence shown here is derived from an EMBL/GenBank/DDBJ whole genome shotgun (WGS) entry which is preliminary data.</text>
</comment>
<keyword evidence="1" id="KW-0472">Membrane</keyword>
<evidence type="ECO:0000313" key="3">
    <source>
        <dbReference type="Proteomes" id="UP000315295"/>
    </source>
</evidence>
<evidence type="ECO:0000256" key="1">
    <source>
        <dbReference type="SAM" id="Phobius"/>
    </source>
</evidence>
<dbReference type="STRING" id="106549.A0A540M0D4"/>
<dbReference type="Proteomes" id="UP000315295">
    <property type="component" value="Unassembled WGS sequence"/>
</dbReference>
<reference evidence="2 3" key="1">
    <citation type="journal article" date="2019" name="G3 (Bethesda)">
        <title>Sequencing of a Wild Apple (Malus baccata) Genome Unravels the Differences Between Cultivated and Wild Apple Species Regarding Disease Resistance and Cold Tolerance.</title>
        <authorList>
            <person name="Chen X."/>
        </authorList>
    </citation>
    <scope>NUCLEOTIDE SEQUENCE [LARGE SCALE GENOMIC DNA]</scope>
    <source>
        <strain evidence="3">cv. Shandingzi</strain>
        <tissue evidence="2">Leaves</tissue>
    </source>
</reference>
<dbReference type="AlphaFoldDB" id="A0A540M0D4"/>
<sequence>MGPVSFSSMLANGCRSFSAPAALVRPLALTHVALSEHSNSYRQVKVAWFSRSSNKRKSARQSLKQDVSQPTAVSSANGYLKFSDFDAFLFVFVFGFLRFWLNCWYLFVGRESSNEGRTWKQFV</sequence>
<name>A0A540M0D4_MALBA</name>
<protein>
    <submittedName>
        <fullName evidence="2">Uncharacterized protein</fullName>
    </submittedName>
</protein>
<feature type="transmembrane region" description="Helical" evidence="1">
    <location>
        <begin position="87"/>
        <end position="107"/>
    </location>
</feature>
<keyword evidence="1" id="KW-0812">Transmembrane</keyword>
<organism evidence="2 3">
    <name type="scientific">Malus baccata</name>
    <name type="common">Siberian crab apple</name>
    <name type="synonym">Pyrus baccata</name>
    <dbReference type="NCBI Taxonomy" id="106549"/>
    <lineage>
        <taxon>Eukaryota</taxon>
        <taxon>Viridiplantae</taxon>
        <taxon>Streptophyta</taxon>
        <taxon>Embryophyta</taxon>
        <taxon>Tracheophyta</taxon>
        <taxon>Spermatophyta</taxon>
        <taxon>Magnoliopsida</taxon>
        <taxon>eudicotyledons</taxon>
        <taxon>Gunneridae</taxon>
        <taxon>Pentapetalae</taxon>
        <taxon>rosids</taxon>
        <taxon>fabids</taxon>
        <taxon>Rosales</taxon>
        <taxon>Rosaceae</taxon>
        <taxon>Amygdaloideae</taxon>
        <taxon>Maleae</taxon>
        <taxon>Malus</taxon>
    </lineage>
</organism>
<evidence type="ECO:0000313" key="2">
    <source>
        <dbReference type="EMBL" id="TQD91972.1"/>
    </source>
</evidence>
<accession>A0A540M0D4</accession>
<keyword evidence="1" id="KW-1133">Transmembrane helix</keyword>
<proteinExistence type="predicted"/>
<keyword evidence="3" id="KW-1185">Reference proteome</keyword>
<dbReference type="EMBL" id="VIEB01000405">
    <property type="protein sequence ID" value="TQD91972.1"/>
    <property type="molecule type" value="Genomic_DNA"/>
</dbReference>
<gene>
    <name evidence="2" type="ORF">C1H46_022488</name>
</gene>